<name>A0AA43Q350_9GAMM</name>
<gene>
    <name evidence="1" type="ORF">PSU93_06040</name>
</gene>
<accession>A0AA43Q350</accession>
<sequence>MAEPYIMLVSSLPYLPPFEQAERSPITRLRLEQRLHNLDADDARQLAEAEALVSWRMSLAKPKTDAEMVLRSRAAMQAISQPALREFIEFRIDQQVILAGLRQRNAGADASALEPITAASRWVRYMTAHWEDPTFKLTAIYPWIAEAHRYLDSNNAGALDSLMMHVIWQRLGRITENNRFGFEAVFAFVFKWDILQAWLARDAAQAKSRFQDLIKEIKNDS</sequence>
<evidence type="ECO:0000313" key="1">
    <source>
        <dbReference type="EMBL" id="MDI1230691.1"/>
    </source>
</evidence>
<organism evidence="1 2">
    <name type="scientific">Candidatus Methylobacter titanis</name>
    <dbReference type="NCBI Taxonomy" id="3053457"/>
    <lineage>
        <taxon>Bacteria</taxon>
        <taxon>Pseudomonadati</taxon>
        <taxon>Pseudomonadota</taxon>
        <taxon>Gammaproteobacteria</taxon>
        <taxon>Methylococcales</taxon>
        <taxon>Methylococcaceae</taxon>
        <taxon>Methylobacter</taxon>
    </lineage>
</organism>
<dbReference type="AlphaFoldDB" id="A0AA43Q350"/>
<protein>
    <submittedName>
        <fullName evidence="1">DUF2764 family protein</fullName>
    </submittedName>
</protein>
<dbReference type="InterPro" id="IPR024492">
    <property type="entry name" value="DUF2764"/>
</dbReference>
<dbReference type="Pfam" id="PF10962">
    <property type="entry name" value="DUF2764"/>
    <property type="match status" value="1"/>
</dbReference>
<comment type="caution">
    <text evidence="1">The sequence shown here is derived from an EMBL/GenBank/DDBJ whole genome shotgun (WGS) entry which is preliminary data.</text>
</comment>
<dbReference type="Proteomes" id="UP001160519">
    <property type="component" value="Unassembled WGS sequence"/>
</dbReference>
<reference evidence="1" key="1">
    <citation type="submission" date="2023-01" db="EMBL/GenBank/DDBJ databases">
        <title>Biogeochemical cycle of methane in antarctic sediments.</title>
        <authorList>
            <person name="Roldan D.M."/>
            <person name="Menes R.J."/>
        </authorList>
    </citation>
    <scope>NUCLEOTIDE SEQUENCE [LARGE SCALE GENOMIC DNA]</scope>
    <source>
        <strain evidence="1">K-2018 MAG008</strain>
    </source>
</reference>
<keyword evidence="2" id="KW-1185">Reference proteome</keyword>
<dbReference type="EMBL" id="JAQSDF010000012">
    <property type="protein sequence ID" value="MDI1230691.1"/>
    <property type="molecule type" value="Genomic_DNA"/>
</dbReference>
<evidence type="ECO:0000313" key="2">
    <source>
        <dbReference type="Proteomes" id="UP001160519"/>
    </source>
</evidence>
<proteinExistence type="predicted"/>